<comment type="caution">
    <text evidence="2">The sequence shown here is derived from an EMBL/GenBank/DDBJ whole genome shotgun (WGS) entry which is preliminary data.</text>
</comment>
<gene>
    <name evidence="2" type="ORF">WG78_20045</name>
</gene>
<accession>A0A0N0XG16</accession>
<dbReference type="Proteomes" id="UP000037939">
    <property type="component" value="Unassembled WGS sequence"/>
</dbReference>
<protein>
    <submittedName>
        <fullName evidence="2">Uncharacterized protein</fullName>
    </submittedName>
</protein>
<dbReference type="EMBL" id="LAQT01000036">
    <property type="protein sequence ID" value="KPC49650.1"/>
    <property type="molecule type" value="Genomic_DNA"/>
</dbReference>
<feature type="transmembrane region" description="Helical" evidence="1">
    <location>
        <begin position="21"/>
        <end position="43"/>
    </location>
</feature>
<proteinExistence type="predicted"/>
<name>A0A0N0XG16_9NEIS</name>
<keyword evidence="1" id="KW-0472">Membrane</keyword>
<dbReference type="AlphaFoldDB" id="A0A0N0XG16"/>
<evidence type="ECO:0000313" key="2">
    <source>
        <dbReference type="EMBL" id="KPC49650.1"/>
    </source>
</evidence>
<reference evidence="2 3" key="1">
    <citation type="submission" date="2015-07" db="EMBL/GenBank/DDBJ databases">
        <title>Draft genome sequence of the Amantichitinum ursilacus IGB-41, a new chitin-degrading bacterium.</title>
        <authorList>
            <person name="Kirstahler P."/>
            <person name="Guenther M."/>
            <person name="Grumaz C."/>
            <person name="Rupp S."/>
            <person name="Zibek S."/>
            <person name="Sohn K."/>
        </authorList>
    </citation>
    <scope>NUCLEOTIDE SEQUENCE [LARGE SCALE GENOMIC DNA]</scope>
    <source>
        <strain evidence="2 3">IGB-41</strain>
    </source>
</reference>
<evidence type="ECO:0000313" key="3">
    <source>
        <dbReference type="Proteomes" id="UP000037939"/>
    </source>
</evidence>
<dbReference type="STRING" id="857265.WG78_20045"/>
<keyword evidence="1" id="KW-1133">Transmembrane helix</keyword>
<evidence type="ECO:0000256" key="1">
    <source>
        <dbReference type="SAM" id="Phobius"/>
    </source>
</evidence>
<sequence>MRPDAMKTPSFLQGAIEVSTRLALVLLAIALVLVCLVVAWRLASPVVVMHYAADAKAPVLVLYDSGRFKGRDYVRPGSALTYHEDMFSDAQRFIMVTVPDGAGYYDIDFAFSRIDIYIDANHDIKRVEVKQDFLTRFNPAWGK</sequence>
<keyword evidence="3" id="KW-1185">Reference proteome</keyword>
<keyword evidence="1" id="KW-0812">Transmembrane</keyword>
<organism evidence="2 3">
    <name type="scientific">Amantichitinum ursilacus</name>
    <dbReference type="NCBI Taxonomy" id="857265"/>
    <lineage>
        <taxon>Bacteria</taxon>
        <taxon>Pseudomonadati</taxon>
        <taxon>Pseudomonadota</taxon>
        <taxon>Betaproteobacteria</taxon>
        <taxon>Neisseriales</taxon>
        <taxon>Chitinibacteraceae</taxon>
        <taxon>Amantichitinum</taxon>
    </lineage>
</organism>